<gene>
    <name evidence="1" type="ORF">HO133_007361</name>
</gene>
<dbReference type="Proteomes" id="UP000593566">
    <property type="component" value="Unassembled WGS sequence"/>
</dbReference>
<keyword evidence="2" id="KW-1185">Reference proteome</keyword>
<accession>A0A8H6KYN0</accession>
<protein>
    <submittedName>
        <fullName evidence="1">Uncharacterized protein</fullName>
    </submittedName>
</protein>
<comment type="caution">
    <text evidence="1">The sequence shown here is derived from an EMBL/GenBank/DDBJ whole genome shotgun (WGS) entry which is preliminary data.</text>
</comment>
<dbReference type="AlphaFoldDB" id="A0A8H6KYN0"/>
<dbReference type="GeneID" id="59335760"/>
<reference evidence="1 2" key="1">
    <citation type="journal article" date="2020" name="Genomics">
        <title>Complete, high-quality genomes from long-read metagenomic sequencing of two wolf lichen thalli reveals enigmatic genome architecture.</title>
        <authorList>
            <person name="McKenzie S.K."/>
            <person name="Walston R.F."/>
            <person name="Allen J.L."/>
        </authorList>
    </citation>
    <scope>NUCLEOTIDE SEQUENCE [LARGE SCALE GENOMIC DNA]</scope>
    <source>
        <strain evidence="1">WasteWater1</strain>
    </source>
</reference>
<evidence type="ECO:0000313" key="2">
    <source>
        <dbReference type="Proteomes" id="UP000593566"/>
    </source>
</evidence>
<evidence type="ECO:0000313" key="1">
    <source>
        <dbReference type="EMBL" id="KAF6229245.1"/>
    </source>
</evidence>
<sequence>MARLGAAFGAEAEMLLAPKPKFSMVKGFSQLIKADYRIREHTFGCLERLTEEQTTDDAQDHARFERAFCHSLGFGTAKCVTKVRALLGHSDPRIGYLEDAVANLRKNGYHSFTNAAVEALTSTGHLGNPNLPHEYWRSDSLINVVNLSHREYRTMPETFGPVHFATSWLGSVPMHLMIEQSDYQSCENFAFRILEVSPSRATREGHWTEAELELKSFTRSLRALQWDAIDQDVVISMRNLAAVFEARGCADDVKQLELKITSVVEGISGHSYSANPLDLEWLHSLTLY</sequence>
<dbReference type="RefSeq" id="XP_037156887.1">
    <property type="nucleotide sequence ID" value="XM_037298252.1"/>
</dbReference>
<proteinExistence type="predicted"/>
<organism evidence="1 2">
    <name type="scientific">Letharia lupina</name>
    <dbReference type="NCBI Taxonomy" id="560253"/>
    <lineage>
        <taxon>Eukaryota</taxon>
        <taxon>Fungi</taxon>
        <taxon>Dikarya</taxon>
        <taxon>Ascomycota</taxon>
        <taxon>Pezizomycotina</taxon>
        <taxon>Lecanoromycetes</taxon>
        <taxon>OSLEUM clade</taxon>
        <taxon>Lecanoromycetidae</taxon>
        <taxon>Lecanorales</taxon>
        <taxon>Lecanorineae</taxon>
        <taxon>Parmeliaceae</taxon>
        <taxon>Letharia</taxon>
    </lineage>
</organism>
<name>A0A8H6KYN0_9LECA</name>
<dbReference type="EMBL" id="JACCJB010000003">
    <property type="protein sequence ID" value="KAF6229245.1"/>
    <property type="molecule type" value="Genomic_DNA"/>
</dbReference>